<dbReference type="PANTHER" id="PTHR33116:SF80">
    <property type="entry name" value="REVERSE TRANSCRIPTASE ZINC-BINDING DOMAIN-CONTAINING PROTEIN"/>
    <property type="match status" value="1"/>
</dbReference>
<evidence type="ECO:0000259" key="1">
    <source>
        <dbReference type="Pfam" id="PF13456"/>
    </source>
</evidence>
<dbReference type="Gene3D" id="3.30.420.10">
    <property type="entry name" value="Ribonuclease H-like superfamily/Ribonuclease H"/>
    <property type="match status" value="1"/>
</dbReference>
<keyword evidence="3" id="KW-1185">Reference proteome</keyword>
<evidence type="ECO:0000313" key="3">
    <source>
        <dbReference type="Proteomes" id="UP000652761"/>
    </source>
</evidence>
<dbReference type="OrthoDB" id="691901at2759"/>
<dbReference type="InterPro" id="IPR012337">
    <property type="entry name" value="RNaseH-like_sf"/>
</dbReference>
<sequence length="477" mass="53125">MTGPLVYLGVPLHSGKVLTSDYKMLIDRINSTLSGWKAKLISQAGRIILINSVLASLPIYLAVASYLPKGIINYVEKCSAAFFWNGNDGSRRRHWVAWNKMQCPKVEGGLGIRNINHVQTSLAVKQISTILHGTSLWASYARKRFAGFSPLLIPGISNHLMLHAIVLVKANSRWIPGKGDKVDFIHDYWYGDQSIAETVLGPPPAGITLQAVVKDPYHPARSLVPPQVFLDLSLTQDEDKCIWKPSSSGEFTTKSTYDLTETAWSASQVLLSYGFTYQTLANQTKLVRWIPPVVDFCLNVDGASKGNPGLCGGGGCIRDKHDNVLLAFSNYYGVGNSLIAEARALCDGLRLAHFVGVRLSAIYSDSSTLVHSMQQGKCPSWLIHRWWRSSRNLLGNVSSFVHVFQETNQVADRLANHAIYFMCNEVIMKFKKKNKSRMGMRLSEERSSHRVSKILGIVIMPKLELLCKDTYIPFNRP</sequence>
<proteinExistence type="predicted"/>
<dbReference type="PANTHER" id="PTHR33116">
    <property type="entry name" value="REVERSE TRANSCRIPTASE ZINC-BINDING DOMAIN-CONTAINING PROTEIN-RELATED-RELATED"/>
    <property type="match status" value="1"/>
</dbReference>
<organism evidence="2 3">
    <name type="scientific">Colocasia esculenta</name>
    <name type="common">Wild taro</name>
    <name type="synonym">Arum esculentum</name>
    <dbReference type="NCBI Taxonomy" id="4460"/>
    <lineage>
        <taxon>Eukaryota</taxon>
        <taxon>Viridiplantae</taxon>
        <taxon>Streptophyta</taxon>
        <taxon>Embryophyta</taxon>
        <taxon>Tracheophyta</taxon>
        <taxon>Spermatophyta</taxon>
        <taxon>Magnoliopsida</taxon>
        <taxon>Liliopsida</taxon>
        <taxon>Araceae</taxon>
        <taxon>Aroideae</taxon>
        <taxon>Colocasieae</taxon>
        <taxon>Colocasia</taxon>
    </lineage>
</organism>
<dbReference type="GO" id="GO:0004523">
    <property type="term" value="F:RNA-DNA hybrid ribonuclease activity"/>
    <property type="evidence" value="ECO:0007669"/>
    <property type="project" value="InterPro"/>
</dbReference>
<comment type="caution">
    <text evidence="2">The sequence shown here is derived from an EMBL/GenBank/DDBJ whole genome shotgun (WGS) entry which is preliminary data.</text>
</comment>
<name>A0A843TTE6_COLES</name>
<gene>
    <name evidence="2" type="ORF">Taro_008304</name>
</gene>
<dbReference type="Proteomes" id="UP000652761">
    <property type="component" value="Unassembled WGS sequence"/>
</dbReference>
<dbReference type="InterPro" id="IPR044730">
    <property type="entry name" value="RNase_H-like_dom_plant"/>
</dbReference>
<evidence type="ECO:0000313" key="2">
    <source>
        <dbReference type="EMBL" id="MQL75932.1"/>
    </source>
</evidence>
<dbReference type="Pfam" id="PF13456">
    <property type="entry name" value="RVT_3"/>
    <property type="match status" value="1"/>
</dbReference>
<accession>A0A843TTE6</accession>
<protein>
    <recommendedName>
        <fullName evidence="1">RNase H type-1 domain-containing protein</fullName>
    </recommendedName>
</protein>
<dbReference type="InterPro" id="IPR036397">
    <property type="entry name" value="RNaseH_sf"/>
</dbReference>
<dbReference type="GO" id="GO:0003676">
    <property type="term" value="F:nucleic acid binding"/>
    <property type="evidence" value="ECO:0007669"/>
    <property type="project" value="InterPro"/>
</dbReference>
<feature type="domain" description="RNase H type-1" evidence="1">
    <location>
        <begin position="299"/>
        <end position="418"/>
    </location>
</feature>
<dbReference type="SUPFAM" id="SSF53098">
    <property type="entry name" value="Ribonuclease H-like"/>
    <property type="match status" value="1"/>
</dbReference>
<dbReference type="AlphaFoldDB" id="A0A843TTE6"/>
<reference evidence="2" key="1">
    <citation type="submission" date="2017-07" db="EMBL/GenBank/DDBJ databases">
        <title>Taro Niue Genome Assembly and Annotation.</title>
        <authorList>
            <person name="Atibalentja N."/>
            <person name="Keating K."/>
            <person name="Fields C.J."/>
        </authorList>
    </citation>
    <scope>NUCLEOTIDE SEQUENCE</scope>
    <source>
        <strain evidence="2">Niue_2</strain>
        <tissue evidence="2">Leaf</tissue>
    </source>
</reference>
<dbReference type="EMBL" id="NMUH01000271">
    <property type="protein sequence ID" value="MQL75932.1"/>
    <property type="molecule type" value="Genomic_DNA"/>
</dbReference>
<dbReference type="CDD" id="cd06222">
    <property type="entry name" value="RNase_H_like"/>
    <property type="match status" value="1"/>
</dbReference>
<dbReference type="InterPro" id="IPR002156">
    <property type="entry name" value="RNaseH_domain"/>
</dbReference>